<feature type="compositionally biased region" description="Polar residues" evidence="1">
    <location>
        <begin position="8"/>
        <end position="17"/>
    </location>
</feature>
<comment type="caution">
    <text evidence="2">The sequence shown here is derived from an EMBL/GenBank/DDBJ whole genome shotgun (WGS) entry which is preliminary data.</text>
</comment>
<dbReference type="EMBL" id="NIVC01001822">
    <property type="protein sequence ID" value="PAA63696.1"/>
    <property type="molecule type" value="Genomic_DNA"/>
</dbReference>
<feature type="region of interest" description="Disordered" evidence="1">
    <location>
        <begin position="1"/>
        <end position="76"/>
    </location>
</feature>
<organism evidence="2 3">
    <name type="scientific">Macrostomum lignano</name>
    <dbReference type="NCBI Taxonomy" id="282301"/>
    <lineage>
        <taxon>Eukaryota</taxon>
        <taxon>Metazoa</taxon>
        <taxon>Spiralia</taxon>
        <taxon>Lophotrochozoa</taxon>
        <taxon>Platyhelminthes</taxon>
        <taxon>Rhabditophora</taxon>
        <taxon>Macrostomorpha</taxon>
        <taxon>Macrostomida</taxon>
        <taxon>Macrostomidae</taxon>
        <taxon>Macrostomum</taxon>
    </lineage>
</organism>
<gene>
    <name evidence="2" type="ORF">BOX15_Mlig009114g4</name>
</gene>
<evidence type="ECO:0000256" key="1">
    <source>
        <dbReference type="SAM" id="MobiDB-lite"/>
    </source>
</evidence>
<reference evidence="2 3" key="1">
    <citation type="submission" date="2017-06" db="EMBL/GenBank/DDBJ databases">
        <title>A platform for efficient transgenesis in Macrostomum lignano, a flatworm model organism for stem cell research.</title>
        <authorList>
            <person name="Berezikov E."/>
        </authorList>
    </citation>
    <scope>NUCLEOTIDE SEQUENCE [LARGE SCALE GENOMIC DNA]</scope>
    <source>
        <strain evidence="2">DV1</strain>
        <tissue evidence="2">Whole organism</tissue>
    </source>
</reference>
<dbReference type="AlphaFoldDB" id="A0A267EQG1"/>
<proteinExistence type="predicted"/>
<sequence length="179" mass="19468">KIGHPNINMANSQSASSGFGYHDNVNNDDDAFYPTPDYDSDSRAVLPGPSFPFPKRSSGSDSSELPVSRPARPRCGSQQWEMLRELKFVVGPQQQQQQSTSAELSKILRERQRRLSDAAKTTMSTGAESGPEFLAKYREIRAKAQAKETVAGAGEEGSSVVADSVAPVSKLIQRYQSSS</sequence>
<evidence type="ECO:0000313" key="2">
    <source>
        <dbReference type="EMBL" id="PAA63696.1"/>
    </source>
</evidence>
<evidence type="ECO:0000313" key="3">
    <source>
        <dbReference type="Proteomes" id="UP000215902"/>
    </source>
</evidence>
<accession>A0A267EQG1</accession>
<dbReference type="Proteomes" id="UP000215902">
    <property type="component" value="Unassembled WGS sequence"/>
</dbReference>
<protein>
    <submittedName>
        <fullName evidence="2">Uncharacterized protein</fullName>
    </submittedName>
</protein>
<feature type="non-terminal residue" evidence="2">
    <location>
        <position position="1"/>
    </location>
</feature>
<keyword evidence="3" id="KW-1185">Reference proteome</keyword>
<name>A0A267EQG1_9PLAT</name>